<dbReference type="InterPro" id="IPR001232">
    <property type="entry name" value="SKP1-like"/>
</dbReference>
<gene>
    <name evidence="5" type="ORF">LLUT_LOCUS15547</name>
</gene>
<dbReference type="GO" id="GO:0009867">
    <property type="term" value="P:jasmonic acid mediated signaling pathway"/>
    <property type="evidence" value="ECO:0007669"/>
    <property type="project" value="UniProtKB-ARBA"/>
</dbReference>
<dbReference type="CDD" id="cd18322">
    <property type="entry name" value="BTB_POZ_SKP1"/>
    <property type="match status" value="1"/>
</dbReference>
<comment type="pathway">
    <text evidence="1">Protein modification; protein ubiquitination.</text>
</comment>
<feature type="domain" description="SKP1 component POZ" evidence="4">
    <location>
        <begin position="7"/>
        <end position="67"/>
    </location>
</feature>
<keyword evidence="6" id="KW-1185">Reference proteome</keyword>
<evidence type="ECO:0000313" key="6">
    <source>
        <dbReference type="Proteomes" id="UP001497480"/>
    </source>
</evidence>
<proteinExistence type="inferred from homology"/>
<dbReference type="AlphaFoldDB" id="A0AAV1X0F1"/>
<sequence length="107" mass="11901">MARIPKKKITLKSSDGESFEVDEAVALQSQTIKHMVEDGCADNAIPLPNVTGNILAKVIKYCKKHVKSSASENNTIDKALVAWDAYFVKVDQATLFHLILVTFLFFM</sequence>
<dbReference type="SUPFAM" id="SSF54695">
    <property type="entry name" value="POZ domain"/>
    <property type="match status" value="1"/>
</dbReference>
<dbReference type="InterPro" id="IPR011333">
    <property type="entry name" value="SKP1/BTB/POZ_sf"/>
</dbReference>
<comment type="similarity">
    <text evidence="2">Belongs to the SKP1 family.</text>
</comment>
<dbReference type="PANTHER" id="PTHR11165">
    <property type="entry name" value="SKP1"/>
    <property type="match status" value="1"/>
</dbReference>
<dbReference type="InterPro" id="IPR016897">
    <property type="entry name" value="SKP1"/>
</dbReference>
<keyword evidence="3" id="KW-0833">Ubl conjugation pathway</keyword>
<dbReference type="GO" id="GO:0006511">
    <property type="term" value="P:ubiquitin-dependent protein catabolic process"/>
    <property type="evidence" value="ECO:0007669"/>
    <property type="project" value="InterPro"/>
</dbReference>
<protein>
    <recommendedName>
        <fullName evidence="4">SKP1 component POZ domain-containing protein</fullName>
    </recommendedName>
</protein>
<accession>A0AAV1X0F1</accession>
<comment type="caution">
    <text evidence="5">The sequence shown here is derived from an EMBL/GenBank/DDBJ whole genome shotgun (WGS) entry which is preliminary data.</text>
</comment>
<organism evidence="5 6">
    <name type="scientific">Lupinus luteus</name>
    <name type="common">European yellow lupine</name>
    <dbReference type="NCBI Taxonomy" id="3873"/>
    <lineage>
        <taxon>Eukaryota</taxon>
        <taxon>Viridiplantae</taxon>
        <taxon>Streptophyta</taxon>
        <taxon>Embryophyta</taxon>
        <taxon>Tracheophyta</taxon>
        <taxon>Spermatophyta</taxon>
        <taxon>Magnoliopsida</taxon>
        <taxon>eudicotyledons</taxon>
        <taxon>Gunneridae</taxon>
        <taxon>Pentapetalae</taxon>
        <taxon>rosids</taxon>
        <taxon>fabids</taxon>
        <taxon>Fabales</taxon>
        <taxon>Fabaceae</taxon>
        <taxon>Papilionoideae</taxon>
        <taxon>50 kb inversion clade</taxon>
        <taxon>genistoids sensu lato</taxon>
        <taxon>core genistoids</taxon>
        <taxon>Genisteae</taxon>
        <taxon>Lupinus</taxon>
    </lineage>
</organism>
<dbReference type="Gene3D" id="3.30.710.10">
    <property type="entry name" value="Potassium Channel Kv1.1, Chain A"/>
    <property type="match status" value="1"/>
</dbReference>
<dbReference type="Pfam" id="PF03931">
    <property type="entry name" value="Skp1_POZ"/>
    <property type="match status" value="1"/>
</dbReference>
<dbReference type="Proteomes" id="UP001497480">
    <property type="component" value="Unassembled WGS sequence"/>
</dbReference>
<evidence type="ECO:0000313" key="5">
    <source>
        <dbReference type="EMBL" id="CAL0314487.1"/>
    </source>
</evidence>
<dbReference type="SMART" id="SM00512">
    <property type="entry name" value="Skp1"/>
    <property type="match status" value="1"/>
</dbReference>
<evidence type="ECO:0000259" key="4">
    <source>
        <dbReference type="Pfam" id="PF03931"/>
    </source>
</evidence>
<name>A0AAV1X0F1_LUPLU</name>
<dbReference type="InterPro" id="IPR016073">
    <property type="entry name" value="Skp1_comp_POZ"/>
</dbReference>
<evidence type="ECO:0000256" key="2">
    <source>
        <dbReference type="ARBA" id="ARBA00009993"/>
    </source>
</evidence>
<dbReference type="EMBL" id="CAXHTB010000010">
    <property type="protein sequence ID" value="CAL0314487.1"/>
    <property type="molecule type" value="Genomic_DNA"/>
</dbReference>
<evidence type="ECO:0000256" key="1">
    <source>
        <dbReference type="ARBA" id="ARBA00004906"/>
    </source>
</evidence>
<evidence type="ECO:0000256" key="3">
    <source>
        <dbReference type="ARBA" id="ARBA00022786"/>
    </source>
</evidence>
<reference evidence="5 6" key="1">
    <citation type="submission" date="2024-03" db="EMBL/GenBank/DDBJ databases">
        <authorList>
            <person name="Martinez-Hernandez J."/>
        </authorList>
    </citation>
    <scope>NUCLEOTIDE SEQUENCE [LARGE SCALE GENOMIC DNA]</scope>
</reference>